<name>A0ABM1YA73_AEDAL</name>
<comment type="similarity">
    <text evidence="1">Belongs to the proteasome subunit S5B/HSM3 family.</text>
</comment>
<dbReference type="RefSeq" id="XP_029721257.2">
    <property type="nucleotide sequence ID" value="XM_029865397.2"/>
</dbReference>
<reference evidence="4" key="1">
    <citation type="journal article" date="2015" name="Proc. Natl. Acad. Sci. U.S.A.">
        <title>Genome sequence of the Asian Tiger mosquito, Aedes albopictus, reveals insights into its biology, genetics, and evolution.</title>
        <authorList>
            <person name="Chen X.G."/>
            <person name="Jiang X."/>
            <person name="Gu J."/>
            <person name="Xu M."/>
            <person name="Wu Y."/>
            <person name="Deng Y."/>
            <person name="Zhang C."/>
            <person name="Bonizzoni M."/>
            <person name="Dermauw W."/>
            <person name="Vontas J."/>
            <person name="Armbruster P."/>
            <person name="Huang X."/>
            <person name="Yang Y."/>
            <person name="Zhang H."/>
            <person name="He W."/>
            <person name="Peng H."/>
            <person name="Liu Y."/>
            <person name="Wu K."/>
            <person name="Chen J."/>
            <person name="Lirakis M."/>
            <person name="Topalis P."/>
            <person name="Van Leeuwen T."/>
            <person name="Hall A.B."/>
            <person name="Jiang X."/>
            <person name="Thorpe C."/>
            <person name="Mueller R.L."/>
            <person name="Sun C."/>
            <person name="Waterhouse R.M."/>
            <person name="Yan G."/>
            <person name="Tu Z.J."/>
            <person name="Fang X."/>
            <person name="James A.A."/>
        </authorList>
    </citation>
    <scope>NUCLEOTIDE SEQUENCE [LARGE SCALE GENOMIC DNA]</scope>
    <source>
        <strain evidence="4">Foshan</strain>
    </source>
</reference>
<dbReference type="Gene3D" id="1.25.10.10">
    <property type="entry name" value="Leucine-rich Repeat Variant"/>
    <property type="match status" value="2"/>
</dbReference>
<evidence type="ECO:0000256" key="2">
    <source>
        <dbReference type="ARBA" id="ARBA00014933"/>
    </source>
</evidence>
<evidence type="ECO:0000256" key="1">
    <source>
        <dbReference type="ARBA" id="ARBA00006823"/>
    </source>
</evidence>
<dbReference type="PANTHER" id="PTHR13554">
    <property type="entry name" value="26S PROTEASOME NON-ATPASE REGULATORY SUBUNIT 5-RELATED"/>
    <property type="match status" value="1"/>
</dbReference>
<dbReference type="SUPFAM" id="SSF48371">
    <property type="entry name" value="ARM repeat"/>
    <property type="match status" value="1"/>
</dbReference>
<dbReference type="Pfam" id="PF10508">
    <property type="entry name" value="Proteasom_PSMB"/>
    <property type="match status" value="1"/>
</dbReference>
<dbReference type="InterPro" id="IPR016024">
    <property type="entry name" value="ARM-type_fold"/>
</dbReference>
<accession>A0ABM1YA73</accession>
<evidence type="ECO:0000313" key="3">
    <source>
        <dbReference type="EnsemblMetazoa" id="AALFPA23_007250.P9601"/>
    </source>
</evidence>
<dbReference type="GeneID" id="115262712"/>
<proteinExistence type="inferred from homology"/>
<dbReference type="PANTHER" id="PTHR13554:SF10">
    <property type="entry name" value="26S PROTEASOME NON-ATPASE REGULATORY SUBUNIT 5"/>
    <property type="match status" value="1"/>
</dbReference>
<evidence type="ECO:0000313" key="4">
    <source>
        <dbReference type="Proteomes" id="UP000069940"/>
    </source>
</evidence>
<sequence length="489" mass="54103">MDENLCQELLANLQLEQTRKTALTEIKNTLISSNNSTISNSFLKSPELLNCLEDANSEQTLLACDILSICMCTLAIDESSEVKNVIEKSLSHANPRVQAFGLRELKRILQSPPDGFVNETLILLVVGCLASEGTSVGTPSIELLQLMLPRFVQLRSVSENLEGLLGKGDVVRCRLYEVAVRLAKQSEELLTAMEKFLQKAIKELNGEDVLLQLNVLQILSELSEGNHGMAYLENNGVFDKLMAKIERLGDDPLGTILVPGLMKFYGGVAAIHPAKIYDGYPKIIEMLFDCLLSDDMSILPTAYDTLGCIALPSEGKRQLHYKHGAALKKTLQHFSAVIRNLPNDLKIRLLGCLQSMFGVDSATADNQISSLTQSWYDNLAEQDNLNLVMDYIKNPFPDMKRAALGLLKAIVGHRWGQTYLLNTGGFVEYLLDRKQEADKDVVLDKYEVIRVLAASTVFDEQTASELKRYVAEGAFYVHGITEVAIEGAS</sequence>
<dbReference type="EnsemblMetazoa" id="AALFPA23_007250.R9601">
    <property type="protein sequence ID" value="AALFPA23_007250.P9601"/>
    <property type="gene ID" value="AALFPA23_007250"/>
</dbReference>
<organism evidence="3 4">
    <name type="scientific">Aedes albopictus</name>
    <name type="common">Asian tiger mosquito</name>
    <name type="synonym">Stegomyia albopicta</name>
    <dbReference type="NCBI Taxonomy" id="7160"/>
    <lineage>
        <taxon>Eukaryota</taxon>
        <taxon>Metazoa</taxon>
        <taxon>Ecdysozoa</taxon>
        <taxon>Arthropoda</taxon>
        <taxon>Hexapoda</taxon>
        <taxon>Insecta</taxon>
        <taxon>Pterygota</taxon>
        <taxon>Neoptera</taxon>
        <taxon>Endopterygota</taxon>
        <taxon>Diptera</taxon>
        <taxon>Nematocera</taxon>
        <taxon>Culicoidea</taxon>
        <taxon>Culicidae</taxon>
        <taxon>Culicinae</taxon>
        <taxon>Aedini</taxon>
        <taxon>Aedes</taxon>
        <taxon>Stegomyia</taxon>
    </lineage>
</organism>
<dbReference type="InterPro" id="IPR019538">
    <property type="entry name" value="PSMD5"/>
</dbReference>
<keyword evidence="4" id="KW-1185">Reference proteome</keyword>
<protein>
    <recommendedName>
        <fullName evidence="2">26S proteasome non-ATPase regulatory subunit 5</fullName>
    </recommendedName>
</protein>
<dbReference type="InterPro" id="IPR011989">
    <property type="entry name" value="ARM-like"/>
</dbReference>
<dbReference type="Proteomes" id="UP000069940">
    <property type="component" value="Unassembled WGS sequence"/>
</dbReference>
<reference evidence="3" key="2">
    <citation type="submission" date="2025-05" db="UniProtKB">
        <authorList>
            <consortium name="EnsemblMetazoa"/>
        </authorList>
    </citation>
    <scope>IDENTIFICATION</scope>
    <source>
        <strain evidence="3">Foshan</strain>
    </source>
</reference>